<dbReference type="PROSITE" id="PS50893">
    <property type="entry name" value="ABC_TRANSPORTER_2"/>
    <property type="match status" value="1"/>
</dbReference>
<organism evidence="10 11">
    <name type="scientific">Leptolyngbya foveolarum</name>
    <dbReference type="NCBI Taxonomy" id="47253"/>
    <lineage>
        <taxon>Bacteria</taxon>
        <taxon>Bacillati</taxon>
        <taxon>Cyanobacteriota</taxon>
        <taxon>Cyanophyceae</taxon>
        <taxon>Leptolyngbyales</taxon>
        <taxon>Leptolyngbyaceae</taxon>
        <taxon>Leptolyngbya group</taxon>
        <taxon>Leptolyngbya</taxon>
    </lineage>
</organism>
<dbReference type="FunFam" id="3.40.50.300:FF:000335">
    <property type="entry name" value="ATP binding cassette subfamily A member 5"/>
    <property type="match status" value="1"/>
</dbReference>
<dbReference type="InterPro" id="IPR027417">
    <property type="entry name" value="P-loop_NTPase"/>
</dbReference>
<evidence type="ECO:0000313" key="11">
    <source>
        <dbReference type="Proteomes" id="UP000249354"/>
    </source>
</evidence>
<proteinExistence type="inferred from homology"/>
<evidence type="ECO:0000256" key="3">
    <source>
        <dbReference type="ARBA" id="ARBA00022448"/>
    </source>
</evidence>
<evidence type="ECO:0000256" key="8">
    <source>
        <dbReference type="ARBA" id="ARBA00023136"/>
    </source>
</evidence>
<dbReference type="EMBL" id="QBMC01000063">
    <property type="protein sequence ID" value="PZO17806.1"/>
    <property type="molecule type" value="Genomic_DNA"/>
</dbReference>
<comment type="caution">
    <text evidence="10">The sequence shown here is derived from an EMBL/GenBank/DDBJ whole genome shotgun (WGS) entry which is preliminary data.</text>
</comment>
<comment type="subcellular location">
    <subcellularLocation>
        <location evidence="1">Membrane</location>
        <topology evidence="1">Multi-pass membrane protein</topology>
    </subcellularLocation>
</comment>
<dbReference type="InterPro" id="IPR050763">
    <property type="entry name" value="ABC_transporter_ATP-binding"/>
</dbReference>
<evidence type="ECO:0000256" key="4">
    <source>
        <dbReference type="ARBA" id="ARBA00022692"/>
    </source>
</evidence>
<keyword evidence="8" id="KW-0472">Membrane</keyword>
<evidence type="ECO:0000256" key="7">
    <source>
        <dbReference type="ARBA" id="ARBA00022989"/>
    </source>
</evidence>
<keyword evidence="5" id="KW-0547">Nucleotide-binding</keyword>
<dbReference type="Gene3D" id="3.40.50.300">
    <property type="entry name" value="P-loop containing nucleotide triphosphate hydrolases"/>
    <property type="match status" value="1"/>
</dbReference>
<keyword evidence="7" id="KW-1133">Transmembrane helix</keyword>
<name>A0A2W4U967_9CYAN</name>
<dbReference type="GO" id="GO:0016020">
    <property type="term" value="C:membrane"/>
    <property type="evidence" value="ECO:0007669"/>
    <property type="project" value="UniProtKB-SubCell"/>
</dbReference>
<reference evidence="11" key="1">
    <citation type="submission" date="2018-04" db="EMBL/GenBank/DDBJ databases">
        <authorList>
            <person name="Cornet L."/>
        </authorList>
    </citation>
    <scope>NUCLEOTIDE SEQUENCE [LARGE SCALE GENOMIC DNA]</scope>
</reference>
<evidence type="ECO:0000313" key="10">
    <source>
        <dbReference type="EMBL" id="PZO17806.1"/>
    </source>
</evidence>
<evidence type="ECO:0000256" key="2">
    <source>
        <dbReference type="ARBA" id="ARBA00005417"/>
    </source>
</evidence>
<evidence type="ECO:0000256" key="1">
    <source>
        <dbReference type="ARBA" id="ARBA00004141"/>
    </source>
</evidence>
<feature type="domain" description="ABC transporter" evidence="9">
    <location>
        <begin position="5"/>
        <end position="236"/>
    </location>
</feature>
<dbReference type="GO" id="GO:0005524">
    <property type="term" value="F:ATP binding"/>
    <property type="evidence" value="ECO:0007669"/>
    <property type="project" value="UniProtKB-KW"/>
</dbReference>
<dbReference type="GO" id="GO:0016887">
    <property type="term" value="F:ATP hydrolysis activity"/>
    <property type="evidence" value="ECO:0007669"/>
    <property type="project" value="InterPro"/>
</dbReference>
<dbReference type="PANTHER" id="PTHR42711:SF5">
    <property type="entry name" value="ABC TRANSPORTER ATP-BINDING PROTEIN NATA"/>
    <property type="match status" value="1"/>
</dbReference>
<dbReference type="InterPro" id="IPR003593">
    <property type="entry name" value="AAA+_ATPase"/>
</dbReference>
<dbReference type="SMART" id="SM00382">
    <property type="entry name" value="AAA"/>
    <property type="match status" value="1"/>
</dbReference>
<dbReference type="PANTHER" id="PTHR42711">
    <property type="entry name" value="ABC TRANSPORTER ATP-BINDING PROTEIN"/>
    <property type="match status" value="1"/>
</dbReference>
<dbReference type="AlphaFoldDB" id="A0A2W4U967"/>
<evidence type="ECO:0000259" key="9">
    <source>
        <dbReference type="PROSITE" id="PS50893"/>
    </source>
</evidence>
<dbReference type="SUPFAM" id="SSF52540">
    <property type="entry name" value="P-loop containing nucleoside triphosphate hydrolases"/>
    <property type="match status" value="1"/>
</dbReference>
<keyword evidence="4" id="KW-0812">Transmembrane</keyword>
<keyword evidence="3" id="KW-0813">Transport</keyword>
<dbReference type="Proteomes" id="UP000249354">
    <property type="component" value="Unassembled WGS sequence"/>
</dbReference>
<dbReference type="InterPro" id="IPR003439">
    <property type="entry name" value="ABC_transporter-like_ATP-bd"/>
</dbReference>
<protein>
    <submittedName>
        <fullName evidence="10">ABC transporter ATP-binding protein</fullName>
    </submittedName>
</protein>
<evidence type="ECO:0000256" key="5">
    <source>
        <dbReference type="ARBA" id="ARBA00022741"/>
    </source>
</evidence>
<gene>
    <name evidence="10" type="ORF">DCF25_10670</name>
</gene>
<keyword evidence="6 10" id="KW-0067">ATP-binding</keyword>
<evidence type="ECO:0000256" key="6">
    <source>
        <dbReference type="ARBA" id="ARBA00022840"/>
    </source>
</evidence>
<reference evidence="10 11" key="2">
    <citation type="submission" date="2018-06" db="EMBL/GenBank/DDBJ databases">
        <title>Metagenomic assembly of (sub)arctic Cyanobacteria and their associated microbiome from non-axenic cultures.</title>
        <authorList>
            <person name="Baurain D."/>
        </authorList>
    </citation>
    <scope>NUCLEOTIDE SEQUENCE [LARGE SCALE GENOMIC DNA]</scope>
    <source>
        <strain evidence="10">ULC129bin1</strain>
    </source>
</reference>
<sequence length="284" mass="32109">MVAAVSLANVHKVYNNTCVVNDLSLTIEPGEIFGLLGPNGAGKSTTIRMLTTLAQQTQGDIVVAGYDVRLQAAQVRSEIGVVLQQVSVDMDMTVWENMEFHGRMHHIPAAKRQADIRRWLDYMGLSDRTSDKVKTLSGGLKRRLQIARALLHNPSILFLDEPTVGLDPQTRRRLWEIIRELNKSQGMTMLLTTHYMEEVEYLCDRIGIMDQGKLIESGTLQELHQKHGKGIVMKQKGDRWDYLFFPTLSEANQYLDAQPDKTGMMTRPANLEDIFVELTGRNLD</sequence>
<comment type="similarity">
    <text evidence="2">Belongs to the ABC transporter superfamily.</text>
</comment>
<dbReference type="Pfam" id="PF00005">
    <property type="entry name" value="ABC_tran"/>
    <property type="match status" value="1"/>
</dbReference>
<accession>A0A2W4U967</accession>